<dbReference type="Pfam" id="PF02319">
    <property type="entry name" value="WHD_E2F_TDP"/>
    <property type="match status" value="1"/>
</dbReference>
<feature type="coiled-coil region" evidence="2">
    <location>
        <begin position="372"/>
        <end position="399"/>
    </location>
</feature>
<keyword evidence="1" id="KW-0238">DNA-binding</keyword>
<dbReference type="EMBL" id="JAEPRA010000007">
    <property type="protein sequence ID" value="KAG2183108.1"/>
    <property type="molecule type" value="Genomic_DNA"/>
</dbReference>
<dbReference type="PANTHER" id="PTHR12548:SF9">
    <property type="entry name" value="TRANSCRIPTION FACTOR DP"/>
    <property type="match status" value="1"/>
</dbReference>
<evidence type="ECO:0000313" key="5">
    <source>
        <dbReference type="EMBL" id="KAG2183108.1"/>
    </source>
</evidence>
<comment type="caution">
    <text evidence="5">The sequence shown here is derived from an EMBL/GenBank/DDBJ whole genome shotgun (WGS) entry which is preliminary data.</text>
</comment>
<sequence>MSSPLALSDHPSHYFDNHRHHHHQANSHGTHYASSPLPSPPLSTTHRILPNIGDRGRFLFPFISSKQVLEPSIDRDDYEGGYGSDLELKPITNHYKAQTQMLPPIQQIVTPSNSPSPQPITSQVASHKPSLEYMDIYGSSSESSTSSRKGSIASLLNTDDPTKHAEQPTSELLESSSNNIVIQMYEPEKHRQTHFHHHHPNDYPPAAVLAPRGRPPHSITGNRKRRLHSECVVHESDTKELSDSGERDRKRYRSAPSSQSYGHPVSLDNTVPPTPPPIIQQQRAVGLRHFSQQVCKKVREKQVTTYNAVADELASDIQSYYTEGQYDQKNIRRRVYDALNVLMAMGIIAKDRKEIRWLGISGLQKPTEGVTSSKVQEEKIQLEQRVKSLQQSVKDTQQKLVYKIKKYAQFRNLMNRNMADPAHSGKKLPLPLVAFSCKKNNNRPVQVHDSIDSITVTGNLVVNGRLDDTVVMDQLGLSQVTRRQHLNWFPSNWHPFCSGLVRNDSH</sequence>
<dbReference type="GO" id="GO:0051726">
    <property type="term" value="P:regulation of cell cycle"/>
    <property type="evidence" value="ECO:0007669"/>
    <property type="project" value="InterPro"/>
</dbReference>
<dbReference type="GO" id="GO:0005667">
    <property type="term" value="C:transcription regulator complex"/>
    <property type="evidence" value="ECO:0007669"/>
    <property type="project" value="InterPro"/>
</dbReference>
<keyword evidence="1" id="KW-0805">Transcription regulation</keyword>
<feature type="region of interest" description="Disordered" evidence="3">
    <location>
        <begin position="213"/>
        <end position="270"/>
    </location>
</feature>
<comment type="similarity">
    <text evidence="1">Belongs to the E2F/DP family.</text>
</comment>
<feature type="compositionally biased region" description="Basic and acidic residues" evidence="3">
    <location>
        <begin position="228"/>
        <end position="249"/>
    </location>
</feature>
<dbReference type="InterPro" id="IPR036390">
    <property type="entry name" value="WH_DNA-bd_sf"/>
</dbReference>
<keyword evidence="1" id="KW-0804">Transcription</keyword>
<gene>
    <name evidence="5" type="ORF">INT44_006089</name>
</gene>
<dbReference type="OrthoDB" id="552115at2759"/>
<dbReference type="InterPro" id="IPR038168">
    <property type="entry name" value="TF_DP_C_sf"/>
</dbReference>
<keyword evidence="1" id="KW-0539">Nucleus</keyword>
<dbReference type="Gene3D" id="1.20.140.80">
    <property type="entry name" value="Transcription factor DP"/>
    <property type="match status" value="1"/>
</dbReference>
<dbReference type="GO" id="GO:0000981">
    <property type="term" value="F:DNA-binding transcription factor activity, RNA polymerase II-specific"/>
    <property type="evidence" value="ECO:0007669"/>
    <property type="project" value="TreeGrafter"/>
</dbReference>
<evidence type="ECO:0000313" key="6">
    <source>
        <dbReference type="Proteomes" id="UP000612746"/>
    </source>
</evidence>
<organism evidence="5 6">
    <name type="scientific">Umbelopsis vinacea</name>
    <dbReference type="NCBI Taxonomy" id="44442"/>
    <lineage>
        <taxon>Eukaryota</taxon>
        <taxon>Fungi</taxon>
        <taxon>Fungi incertae sedis</taxon>
        <taxon>Mucoromycota</taxon>
        <taxon>Mucoromycotina</taxon>
        <taxon>Umbelopsidomycetes</taxon>
        <taxon>Umbelopsidales</taxon>
        <taxon>Umbelopsidaceae</taxon>
        <taxon>Umbelopsis</taxon>
    </lineage>
</organism>
<feature type="region of interest" description="Disordered" evidence="3">
    <location>
        <begin position="137"/>
        <end position="177"/>
    </location>
</feature>
<dbReference type="Gene3D" id="1.10.10.10">
    <property type="entry name" value="Winged helix-like DNA-binding domain superfamily/Winged helix DNA-binding domain"/>
    <property type="match status" value="1"/>
</dbReference>
<dbReference type="GO" id="GO:0005634">
    <property type="term" value="C:nucleus"/>
    <property type="evidence" value="ECO:0007669"/>
    <property type="project" value="UniProtKB-SubCell"/>
</dbReference>
<comment type="subcellular location">
    <subcellularLocation>
        <location evidence="1">Nucleus</location>
    </subcellularLocation>
</comment>
<keyword evidence="2" id="KW-0175">Coiled coil</keyword>
<dbReference type="SUPFAM" id="SSF46785">
    <property type="entry name" value="Winged helix' DNA-binding domain"/>
    <property type="match status" value="1"/>
</dbReference>
<accession>A0A8H7PZH5</accession>
<dbReference type="InterPro" id="IPR036388">
    <property type="entry name" value="WH-like_DNA-bd_sf"/>
</dbReference>
<dbReference type="SMART" id="SM01372">
    <property type="entry name" value="E2F_TDP"/>
    <property type="match status" value="1"/>
</dbReference>
<dbReference type="AlphaFoldDB" id="A0A8H7PZH5"/>
<dbReference type="GO" id="GO:0000977">
    <property type="term" value="F:RNA polymerase II transcription regulatory region sequence-specific DNA binding"/>
    <property type="evidence" value="ECO:0007669"/>
    <property type="project" value="TreeGrafter"/>
</dbReference>
<proteinExistence type="inferred from homology"/>
<feature type="compositionally biased region" description="Low complexity" evidence="3">
    <location>
        <begin position="139"/>
        <end position="151"/>
    </location>
</feature>
<evidence type="ECO:0000256" key="2">
    <source>
        <dbReference type="SAM" id="Coils"/>
    </source>
</evidence>
<keyword evidence="6" id="KW-1185">Reference proteome</keyword>
<feature type="compositionally biased region" description="Polar residues" evidence="3">
    <location>
        <begin position="167"/>
        <end position="177"/>
    </location>
</feature>
<name>A0A8H7PZH5_9FUNG</name>
<dbReference type="FunFam" id="1.10.10.10:FF:000360">
    <property type="entry name" value="Transcription factor Dp-1, a"/>
    <property type="match status" value="1"/>
</dbReference>
<reference evidence="5" key="1">
    <citation type="submission" date="2020-12" db="EMBL/GenBank/DDBJ databases">
        <title>Metabolic potential, ecology and presence of endohyphal bacteria is reflected in genomic diversity of Mucoromycotina.</title>
        <authorList>
            <person name="Muszewska A."/>
            <person name="Okrasinska A."/>
            <person name="Steczkiewicz K."/>
            <person name="Drgas O."/>
            <person name="Orlowska M."/>
            <person name="Perlinska-Lenart U."/>
            <person name="Aleksandrzak-Piekarczyk T."/>
            <person name="Szatraj K."/>
            <person name="Zielenkiewicz U."/>
            <person name="Pilsyk S."/>
            <person name="Malc E."/>
            <person name="Mieczkowski P."/>
            <person name="Kruszewska J.S."/>
            <person name="Biernat P."/>
            <person name="Pawlowska J."/>
        </authorList>
    </citation>
    <scope>NUCLEOTIDE SEQUENCE</scope>
    <source>
        <strain evidence="5">WA0000051536</strain>
    </source>
</reference>
<dbReference type="PANTHER" id="PTHR12548">
    <property type="entry name" value="TRANSCRIPTION FACTOR DP"/>
    <property type="match status" value="1"/>
</dbReference>
<protein>
    <recommendedName>
        <fullName evidence="4">E2F/DP family winged-helix DNA-binding domain-containing protein</fullName>
    </recommendedName>
</protein>
<dbReference type="InterPro" id="IPR015648">
    <property type="entry name" value="Transcrpt_fac_DP"/>
</dbReference>
<feature type="domain" description="E2F/DP family winged-helix DNA-binding" evidence="4">
    <location>
        <begin position="282"/>
        <end position="359"/>
    </location>
</feature>
<feature type="region of interest" description="Disordered" evidence="3">
    <location>
        <begin position="1"/>
        <end position="43"/>
    </location>
</feature>
<evidence type="ECO:0000256" key="3">
    <source>
        <dbReference type="SAM" id="MobiDB-lite"/>
    </source>
</evidence>
<dbReference type="InterPro" id="IPR003316">
    <property type="entry name" value="E2F_WHTH_DNA-bd_dom"/>
</dbReference>
<dbReference type="Proteomes" id="UP000612746">
    <property type="component" value="Unassembled WGS sequence"/>
</dbReference>
<evidence type="ECO:0000259" key="4">
    <source>
        <dbReference type="SMART" id="SM01372"/>
    </source>
</evidence>
<evidence type="ECO:0000256" key="1">
    <source>
        <dbReference type="RuleBase" id="RU003796"/>
    </source>
</evidence>
<feature type="compositionally biased region" description="Polar residues" evidence="3">
    <location>
        <begin position="255"/>
        <end position="270"/>
    </location>
</feature>